<dbReference type="AlphaFoldDB" id="A0A4C1VEQ0"/>
<dbReference type="Proteomes" id="UP000299102">
    <property type="component" value="Unassembled WGS sequence"/>
</dbReference>
<feature type="region of interest" description="Disordered" evidence="1">
    <location>
        <begin position="40"/>
        <end position="88"/>
    </location>
</feature>
<evidence type="ECO:0000313" key="3">
    <source>
        <dbReference type="Proteomes" id="UP000299102"/>
    </source>
</evidence>
<sequence length="88" mass="9751">MLVGVAIGRRPPPRAFSVTAARAGFRDTFKCLPDAHRASRRRRYEGNHIASSHHVGRLPPWARRVSPAGGAIHQGRDEPFSKTRPVMS</sequence>
<comment type="caution">
    <text evidence="2">The sequence shown here is derived from an EMBL/GenBank/DDBJ whole genome shotgun (WGS) entry which is preliminary data.</text>
</comment>
<keyword evidence="3" id="KW-1185">Reference proteome</keyword>
<reference evidence="2 3" key="1">
    <citation type="journal article" date="2019" name="Commun. Biol.">
        <title>The bagworm genome reveals a unique fibroin gene that provides high tensile strength.</title>
        <authorList>
            <person name="Kono N."/>
            <person name="Nakamura H."/>
            <person name="Ohtoshi R."/>
            <person name="Tomita M."/>
            <person name="Numata K."/>
            <person name="Arakawa K."/>
        </authorList>
    </citation>
    <scope>NUCLEOTIDE SEQUENCE [LARGE SCALE GENOMIC DNA]</scope>
</reference>
<proteinExistence type="predicted"/>
<evidence type="ECO:0000313" key="2">
    <source>
        <dbReference type="EMBL" id="GBP37306.1"/>
    </source>
</evidence>
<organism evidence="2 3">
    <name type="scientific">Eumeta variegata</name>
    <name type="common">Bagworm moth</name>
    <name type="synonym">Eumeta japonica</name>
    <dbReference type="NCBI Taxonomy" id="151549"/>
    <lineage>
        <taxon>Eukaryota</taxon>
        <taxon>Metazoa</taxon>
        <taxon>Ecdysozoa</taxon>
        <taxon>Arthropoda</taxon>
        <taxon>Hexapoda</taxon>
        <taxon>Insecta</taxon>
        <taxon>Pterygota</taxon>
        <taxon>Neoptera</taxon>
        <taxon>Endopterygota</taxon>
        <taxon>Lepidoptera</taxon>
        <taxon>Glossata</taxon>
        <taxon>Ditrysia</taxon>
        <taxon>Tineoidea</taxon>
        <taxon>Psychidae</taxon>
        <taxon>Oiketicinae</taxon>
        <taxon>Eumeta</taxon>
    </lineage>
</organism>
<evidence type="ECO:0000256" key="1">
    <source>
        <dbReference type="SAM" id="MobiDB-lite"/>
    </source>
</evidence>
<name>A0A4C1VEQ0_EUMVA</name>
<accession>A0A4C1VEQ0</accession>
<protein>
    <submittedName>
        <fullName evidence="2">Uncharacterized protein</fullName>
    </submittedName>
</protein>
<dbReference type="EMBL" id="BGZK01000331">
    <property type="protein sequence ID" value="GBP37306.1"/>
    <property type="molecule type" value="Genomic_DNA"/>
</dbReference>
<gene>
    <name evidence="2" type="ORF">EVAR_35740_1</name>
</gene>